<feature type="compositionally biased region" description="Basic and acidic residues" evidence="1">
    <location>
        <begin position="616"/>
        <end position="626"/>
    </location>
</feature>
<feature type="compositionally biased region" description="Basic and acidic residues" evidence="1">
    <location>
        <begin position="374"/>
        <end position="383"/>
    </location>
</feature>
<dbReference type="InterPro" id="IPR023299">
    <property type="entry name" value="ATPase_P-typ_cyto_dom_N"/>
</dbReference>
<dbReference type="PANTHER" id="PTHR13219">
    <property type="entry name" value="TRANSMEMBRANE PROTEIN 94"/>
    <property type="match status" value="1"/>
</dbReference>
<evidence type="ECO:0000313" key="3">
    <source>
        <dbReference type="EMBL" id="CAI2367574.1"/>
    </source>
</evidence>
<evidence type="ECO:0000256" key="2">
    <source>
        <dbReference type="SAM" id="Phobius"/>
    </source>
</evidence>
<dbReference type="EMBL" id="CAMPGE010008687">
    <property type="protein sequence ID" value="CAI2367574.1"/>
    <property type="molecule type" value="Genomic_DNA"/>
</dbReference>
<name>A0AAD1UF00_EUPCR</name>
<gene>
    <name evidence="3" type="ORF">ECRASSUSDP1_LOCUS8861</name>
</gene>
<dbReference type="InterPro" id="IPR023298">
    <property type="entry name" value="ATPase_P-typ_TM_dom_sf"/>
</dbReference>
<reference evidence="3" key="1">
    <citation type="submission" date="2023-07" db="EMBL/GenBank/DDBJ databases">
        <authorList>
            <consortium name="AG Swart"/>
            <person name="Singh M."/>
            <person name="Singh A."/>
            <person name="Seah K."/>
            <person name="Emmerich C."/>
        </authorList>
    </citation>
    <scope>NUCLEOTIDE SEQUENCE</scope>
    <source>
        <strain evidence="3">DP1</strain>
    </source>
</reference>
<evidence type="ECO:0008006" key="5">
    <source>
        <dbReference type="Google" id="ProtNLM"/>
    </source>
</evidence>
<protein>
    <recommendedName>
        <fullName evidence="5">Cation-transporting P-type ATPase C-terminal domain-containing protein</fullName>
    </recommendedName>
</protein>
<feature type="transmembrane region" description="Helical" evidence="2">
    <location>
        <begin position="86"/>
        <end position="105"/>
    </location>
</feature>
<dbReference type="Gene3D" id="3.40.1110.10">
    <property type="entry name" value="Calcium-transporting ATPase, cytoplasmic domain N"/>
    <property type="match status" value="1"/>
</dbReference>
<comment type="caution">
    <text evidence="3">The sequence shown here is derived from an EMBL/GenBank/DDBJ whole genome shotgun (WGS) entry which is preliminary data.</text>
</comment>
<dbReference type="PANTHER" id="PTHR13219:SF6">
    <property type="entry name" value="TRANSMEMBRANE PROTEIN 94"/>
    <property type="match status" value="1"/>
</dbReference>
<dbReference type="InterPro" id="IPR039720">
    <property type="entry name" value="TMEM94"/>
</dbReference>
<proteinExistence type="predicted"/>
<feature type="transmembrane region" description="Helical" evidence="2">
    <location>
        <begin position="1047"/>
        <end position="1064"/>
    </location>
</feature>
<evidence type="ECO:0000256" key="1">
    <source>
        <dbReference type="SAM" id="MobiDB-lite"/>
    </source>
</evidence>
<keyword evidence="2" id="KW-1133">Transmembrane helix</keyword>
<dbReference type="GO" id="GO:0000166">
    <property type="term" value="F:nucleotide binding"/>
    <property type="evidence" value="ECO:0007669"/>
    <property type="project" value="InterPro"/>
</dbReference>
<dbReference type="InterPro" id="IPR023214">
    <property type="entry name" value="HAD_sf"/>
</dbReference>
<feature type="transmembrane region" description="Helical" evidence="2">
    <location>
        <begin position="282"/>
        <end position="301"/>
    </location>
</feature>
<keyword evidence="4" id="KW-1185">Reference proteome</keyword>
<feature type="transmembrane region" description="Helical" evidence="2">
    <location>
        <begin position="1127"/>
        <end position="1148"/>
    </location>
</feature>
<sequence>MEDIKEEEEICLKNNNEEILRQSHPGEYNGNLKFQSKIIIIKEVENLLKSIQKKKGIDYLNLFNICSPYFVVTILFSFFLFYTLNVTDIICALSLFFILICMIFLQYKRKKYKADTYEIKLREILEVYKKNTDSEEEEDKDSQKNRLHKKTYDSLSYCFTQVLRRKNKKNSFQSTPNVLLAKGDVIRILPGNKAPAKMQSLSEPNFQLEKGELLKSKNENIPENANLKEYFTEELGFKKFKVLETPIVNEIKTLLRNIEEEEDSKPLLIDQRKMLYWKTINIILFLTLICSVSLSITWIVLENVNFAEILSHPVYMMICLTYICVPSLLKFMDAWCNSLLLSLSEKLQKADYNKQFRTNYFQFLQKKERKKKKMDLDEKEGHKDKKKIKKNQKSRTHIKGFTKVDTYYEEFNFSYWAIKDNWRRFKKMLLQGVAKKEDYVGILSYATILAFTDLEGIISENERYANELAVFDQYGKKVVIDLLHDPYVEFEQDIYVFEKKTSETTKYNALKKALAICMGNAQNPERGNKYEYLKPIFKLPSSLKKKVEQNSDEYFLHRFNKNEITPHLDCMCSLSFRLGLNPDERKNLFPTFSFWDIKNRDECNLDQRQREVEIGYKDDNDTESHNAVKSNKVRRKSVRGKNGKQLFDIESVSQYASDGQLSMRSSNNDLMKDVEEIKKEHSAAEIANNHFAEMRKRKQYVKEQAKVHHIVSTICKDLQVRQFDDSNKSSGIKYHLFSRGDPHMLLQFCGDYWNGNSVSPISHNNRANIFQAVKDIARQWSLNDLDAVGFAYKPAIPSIYEYVESRGYEKASSKSDIELLQKQQNNQIFLGMVGIKEHSKREINEIFKSFGNEGAGIRCVMFCKEGPIETKNLGSEIGLNTDWNTCISLSDDSMNELINQEGNLVLPYGIKGIREHLKTVDQIPLQVPMFCDSTPDNITEMIKMYQENGEVVVCIGNVFNIENIKIFHQADLSIGMMVAPSQRCIGCKGLCRGFTAMRTYTPNKLENLAFSLNSLPCAFNYSANTNIYSLYTLFRESRRLKNGQQQCLLMTVFLYMMILGSKLVDISLGLPSNMSNFMTLIICFICIPLLALTFLFRPMSNNIMKRHSINRRYSHFVQYYKKMVRFYIIKIIISFLIIEIAYLLNYYFMLKRYAEKFPDQMNGLKDVGFSDLEHILWGSLYKLRDEHQYWDHKVQVNQIFMTFYIGVICLILAPGFEHERYSVCKRRKILCKNNVFVVLMVIQSVLLFAYFFIGTCLVNTSDIYFPHYFYWIILVIHSSLLIGLEEVTKRIIRVQHDKDQTRLGFFYEIKLGMYSPK</sequence>
<dbReference type="Gene3D" id="1.20.1110.10">
    <property type="entry name" value="Calcium-transporting ATPase, transmembrane domain"/>
    <property type="match status" value="1"/>
</dbReference>
<organism evidence="3 4">
    <name type="scientific">Euplotes crassus</name>
    <dbReference type="NCBI Taxonomy" id="5936"/>
    <lineage>
        <taxon>Eukaryota</taxon>
        <taxon>Sar</taxon>
        <taxon>Alveolata</taxon>
        <taxon>Ciliophora</taxon>
        <taxon>Intramacronucleata</taxon>
        <taxon>Spirotrichea</taxon>
        <taxon>Hypotrichia</taxon>
        <taxon>Euplotida</taxon>
        <taxon>Euplotidae</taxon>
        <taxon>Moneuplotes</taxon>
    </lineage>
</organism>
<dbReference type="SUPFAM" id="SSF81660">
    <property type="entry name" value="Metal cation-transporting ATPase, ATP-binding domain N"/>
    <property type="match status" value="1"/>
</dbReference>
<feature type="region of interest" description="Disordered" evidence="1">
    <location>
        <begin position="372"/>
        <end position="391"/>
    </location>
</feature>
<feature type="transmembrane region" description="Helical" evidence="2">
    <location>
        <begin position="1234"/>
        <end position="1253"/>
    </location>
</feature>
<evidence type="ECO:0000313" key="4">
    <source>
        <dbReference type="Proteomes" id="UP001295684"/>
    </source>
</evidence>
<feature type="transmembrane region" description="Helical" evidence="2">
    <location>
        <begin position="1194"/>
        <end position="1213"/>
    </location>
</feature>
<feature type="transmembrane region" description="Helical" evidence="2">
    <location>
        <begin position="1265"/>
        <end position="1284"/>
    </location>
</feature>
<dbReference type="Gene3D" id="3.40.50.1000">
    <property type="entry name" value="HAD superfamily/HAD-like"/>
    <property type="match status" value="1"/>
</dbReference>
<keyword evidence="2" id="KW-0472">Membrane</keyword>
<keyword evidence="2" id="KW-0812">Transmembrane</keyword>
<feature type="transmembrane region" description="Helical" evidence="2">
    <location>
        <begin position="59"/>
        <end position="80"/>
    </location>
</feature>
<accession>A0AAD1UF00</accession>
<feature type="transmembrane region" description="Helical" evidence="2">
    <location>
        <begin position="1076"/>
        <end position="1096"/>
    </location>
</feature>
<dbReference type="SUPFAM" id="SSF81665">
    <property type="entry name" value="Calcium ATPase, transmembrane domain M"/>
    <property type="match status" value="1"/>
</dbReference>
<dbReference type="Proteomes" id="UP001295684">
    <property type="component" value="Unassembled WGS sequence"/>
</dbReference>
<feature type="region of interest" description="Disordered" evidence="1">
    <location>
        <begin position="616"/>
        <end position="636"/>
    </location>
</feature>